<keyword evidence="2" id="KW-0472">Membrane</keyword>
<dbReference type="Pfam" id="PF10136">
    <property type="entry name" value="SpecificRecomb"/>
    <property type="match status" value="1"/>
</dbReference>
<sequence>MSELKLILQQITALSDVPDAAVLKRLIDELRVSDKEPALANEKIQSLIDILYQHPEYGDGLSSFVLRLIIQYRQIALYTDTGIMSDQGFFNSLRRLVGHRFLPLLPQEDSVVELVGYLFSKRSDERWLANIEKEKWDELVALIKVEAKHLDLVATAKNSILNAIIILSYRVSGIGLHPDLMESYPQILNYSASFVAQNQEAVLFVNQYRQAHELDTLTDITPEDAVDPAPLLVMIEQCEDIVATVRKRIYKTGISIRLTNMMLRLDQSLQRIRILTQLVTDDYQKRDRAVIELIQTLITTSNRRYSIGYLIDNNTKLLSRKVTENASRVGEHYISTDRAGYKQMFKKASIGGFVIAFMATIKILAYQLALAPMGRAFINSMIYGLGFVFIHVIRGTVATKQPAMTAAAIASTISDGSGKKSHQLTKLSELVVDILRTQFIAIMGNVMLAIPVALMISFAWLQYTGTPMIDSEKAGHLLHDLDPFHSLALPHAAIAGVYLFLSGLIAGYYDNLAVYNHVGARIQRHRLLKAILPKSWLQRLGGFVEANLGAIMGNFLFGVFLGSTATLGYIFGLPIDIRHIAFASANLAHGLFNLSADQISWNIILVSILGVALIGIVNLIVSFSLALFVALRSKEVRFFEWGRLTKLIFGHIISHPSDFFWPRDKPMKYARIDSQGHMIFDDTSMQKDGKALPSNYVVRRLSDVRVLPESRQTSTQSAQTNTDIYYDNQPKGNHTQPHVSPEKVVDLDDGLVDEELNSVPYTDDIQYDKATKTLNTFDSDNSNDTSDKQGGAEHDNKTTGDAKTPLPKPKKPPKLPS</sequence>
<evidence type="ECO:0000313" key="4">
    <source>
        <dbReference type="Proteomes" id="UP001620234"/>
    </source>
</evidence>
<feature type="compositionally biased region" description="Low complexity" evidence="1">
    <location>
        <begin position="774"/>
        <end position="784"/>
    </location>
</feature>
<evidence type="ECO:0000256" key="1">
    <source>
        <dbReference type="SAM" id="MobiDB-lite"/>
    </source>
</evidence>
<keyword evidence="2" id="KW-1133">Transmembrane helix</keyword>
<feature type="compositionally biased region" description="Basic and acidic residues" evidence="1">
    <location>
        <begin position="785"/>
        <end position="800"/>
    </location>
</feature>
<feature type="compositionally biased region" description="Polar residues" evidence="1">
    <location>
        <begin position="710"/>
        <end position="723"/>
    </location>
</feature>
<evidence type="ECO:0000313" key="3">
    <source>
        <dbReference type="EMBL" id="MFK4000269.1"/>
    </source>
</evidence>
<reference evidence="3 4" key="1">
    <citation type="submission" date="2024-11" db="EMBL/GenBank/DDBJ databases">
        <title>The Natural Products Discovery Center: Release of the First 8490 Sequenced Strains for Exploring Actinobacteria Biosynthetic Diversity.</title>
        <authorList>
            <person name="Kalkreuter E."/>
            <person name="Kautsar S.A."/>
            <person name="Yang D."/>
            <person name="Bader C.D."/>
            <person name="Teijaro C.N."/>
            <person name="Fluegel L."/>
            <person name="Davis C.M."/>
            <person name="Simpson J.R."/>
            <person name="Lauterbach L."/>
            <person name="Steele A.D."/>
            <person name="Gui C."/>
            <person name="Meng S."/>
            <person name="Li G."/>
            <person name="Viehrig K."/>
            <person name="Ye F."/>
            <person name="Su P."/>
            <person name="Kiefer A.F."/>
            <person name="Nichols A."/>
            <person name="Cepeda A.J."/>
            <person name="Yan W."/>
            <person name="Fan B."/>
            <person name="Jiang Y."/>
            <person name="Adhikari A."/>
            <person name="Zheng C.-J."/>
            <person name="Schuster L."/>
            <person name="Cowan T.M."/>
            <person name="Smanski M.J."/>
            <person name="Chevrette M.G."/>
            <person name="De Carvalho L.P.S."/>
            <person name="Shen B."/>
        </authorList>
    </citation>
    <scope>NUCLEOTIDE SEQUENCE [LARGE SCALE GENOMIC DNA]</scope>
    <source>
        <strain evidence="3 4">NPDC077433</strain>
    </source>
</reference>
<feature type="transmembrane region" description="Helical" evidence="2">
    <location>
        <begin position="603"/>
        <end position="631"/>
    </location>
</feature>
<feature type="transmembrane region" description="Helical" evidence="2">
    <location>
        <begin position="488"/>
        <end position="509"/>
    </location>
</feature>
<keyword evidence="4" id="KW-1185">Reference proteome</keyword>
<accession>A0ABW8L5U8</accession>
<feature type="transmembrane region" description="Helical" evidence="2">
    <location>
        <begin position="439"/>
        <end position="461"/>
    </location>
</feature>
<dbReference type="InterPro" id="IPR011385">
    <property type="entry name" value="Site-sp_rcmbase"/>
</dbReference>
<feature type="transmembrane region" description="Helical" evidence="2">
    <location>
        <begin position="548"/>
        <end position="571"/>
    </location>
</feature>
<evidence type="ECO:0000256" key="2">
    <source>
        <dbReference type="SAM" id="Phobius"/>
    </source>
</evidence>
<dbReference type="Proteomes" id="UP001620234">
    <property type="component" value="Unassembled WGS sequence"/>
</dbReference>
<name>A0ABW8L5U8_9GAMM</name>
<feature type="region of interest" description="Disordered" evidence="1">
    <location>
        <begin position="774"/>
        <end position="817"/>
    </location>
</feature>
<dbReference type="RefSeq" id="WP_198333700.1">
    <property type="nucleotide sequence ID" value="NZ_CAJHAK010000006.1"/>
</dbReference>
<feature type="transmembrane region" description="Helical" evidence="2">
    <location>
        <begin position="348"/>
        <end position="370"/>
    </location>
</feature>
<keyword evidence="2" id="KW-0812">Transmembrane</keyword>
<protein>
    <submittedName>
        <fullName evidence="3">Site-specific recombinase</fullName>
    </submittedName>
</protein>
<comment type="caution">
    <text evidence="3">The sequence shown here is derived from an EMBL/GenBank/DDBJ whole genome shotgun (WGS) entry which is preliminary data.</text>
</comment>
<dbReference type="EMBL" id="JBJDPD010000002">
    <property type="protein sequence ID" value="MFK4000269.1"/>
    <property type="molecule type" value="Genomic_DNA"/>
</dbReference>
<feature type="transmembrane region" description="Helical" evidence="2">
    <location>
        <begin position="376"/>
        <end position="393"/>
    </location>
</feature>
<feature type="region of interest" description="Disordered" evidence="1">
    <location>
        <begin position="707"/>
        <end position="741"/>
    </location>
</feature>
<gene>
    <name evidence="3" type="ORF">ACI2I3_02830</name>
</gene>
<proteinExistence type="predicted"/>
<feature type="compositionally biased region" description="Basic residues" evidence="1">
    <location>
        <begin position="808"/>
        <end position="817"/>
    </location>
</feature>
<organism evidence="3 4">
    <name type="scientific">Psychrobacter namhaensis</name>
    <dbReference type="NCBI Taxonomy" id="292734"/>
    <lineage>
        <taxon>Bacteria</taxon>
        <taxon>Pseudomonadati</taxon>
        <taxon>Pseudomonadota</taxon>
        <taxon>Gammaproteobacteria</taxon>
        <taxon>Moraxellales</taxon>
        <taxon>Moraxellaceae</taxon>
        <taxon>Psychrobacter</taxon>
    </lineage>
</organism>